<proteinExistence type="predicted"/>
<reference evidence="3" key="1">
    <citation type="submission" date="2016-10" db="EMBL/GenBank/DDBJ databases">
        <authorList>
            <person name="Varghese N."/>
            <person name="Submissions S."/>
        </authorList>
    </citation>
    <scope>NUCLEOTIDE SEQUENCE [LARGE SCALE GENOMIC DNA]</scope>
    <source>
        <strain evidence="3">DSM 22329</strain>
    </source>
</reference>
<organism evidence="2 3">
    <name type="scientific">Pedococcus dokdonensis</name>
    <dbReference type="NCBI Taxonomy" id="443156"/>
    <lineage>
        <taxon>Bacteria</taxon>
        <taxon>Bacillati</taxon>
        <taxon>Actinomycetota</taxon>
        <taxon>Actinomycetes</taxon>
        <taxon>Micrococcales</taxon>
        <taxon>Intrasporangiaceae</taxon>
        <taxon>Pedococcus</taxon>
    </lineage>
</organism>
<dbReference type="InterPro" id="IPR024726">
    <property type="entry name" value="FhuF_C"/>
</dbReference>
<dbReference type="STRING" id="443156.SAMN04489867_3512"/>
<gene>
    <name evidence="2" type="ORF">SAMN04489867_3512</name>
</gene>
<dbReference type="GO" id="GO:0051537">
    <property type="term" value="F:2 iron, 2 sulfur cluster binding"/>
    <property type="evidence" value="ECO:0007669"/>
    <property type="project" value="InterPro"/>
</dbReference>
<sequence>MSWSWRDIVEKQRAGIDALQEWRTRLAVSTARQYAAAVPESMPSAFVLQWTLEAAAEAGVHAARHHPWVVHPFEAVLGFELQPTQLYPVAVQFERPRVTTALLDDRLEAARAAYLVDALELALGYHSPVRLGEHTRRAMVDDVWAMTLARAQGQRPPERGSCCFIYVLPGVHECSGCPRLRRR</sequence>
<evidence type="ECO:0000259" key="1">
    <source>
        <dbReference type="Pfam" id="PF11575"/>
    </source>
</evidence>
<feature type="domain" description="Ferric siderophore reductase C-terminal" evidence="1">
    <location>
        <begin position="159"/>
        <end position="179"/>
    </location>
</feature>
<name>A0A1H0UUM7_9MICO</name>
<accession>A0A1H0UUM7</accession>
<evidence type="ECO:0000313" key="3">
    <source>
        <dbReference type="Proteomes" id="UP000199077"/>
    </source>
</evidence>
<protein>
    <submittedName>
        <fullName evidence="2">FhuF 2Fe-2S C-terminal domain-containing protein</fullName>
    </submittedName>
</protein>
<dbReference type="EMBL" id="LT629711">
    <property type="protein sequence ID" value="SDP69791.1"/>
    <property type="molecule type" value="Genomic_DNA"/>
</dbReference>
<evidence type="ECO:0000313" key="2">
    <source>
        <dbReference type="EMBL" id="SDP69791.1"/>
    </source>
</evidence>
<dbReference type="AlphaFoldDB" id="A0A1H0UUM7"/>
<dbReference type="Proteomes" id="UP000199077">
    <property type="component" value="Chromosome I"/>
</dbReference>
<dbReference type="Pfam" id="PF11575">
    <property type="entry name" value="FhuF_C"/>
    <property type="match status" value="1"/>
</dbReference>
<keyword evidence="3" id="KW-1185">Reference proteome</keyword>